<protein>
    <recommendedName>
        <fullName evidence="2">Lipid/polyisoprenoid-binding YceI-like domain-containing protein</fullName>
    </recommendedName>
</protein>
<dbReference type="SMART" id="SM00867">
    <property type="entry name" value="YceI"/>
    <property type="match status" value="1"/>
</dbReference>
<dbReference type="PANTHER" id="PTHR34406">
    <property type="entry name" value="PROTEIN YCEI"/>
    <property type="match status" value="1"/>
</dbReference>
<dbReference type="SUPFAM" id="SSF49464">
    <property type="entry name" value="Carboxypeptidase regulatory domain-like"/>
    <property type="match status" value="1"/>
</dbReference>
<organism evidence="3 4">
    <name type="scientific">Streptomyces spectabilis</name>
    <dbReference type="NCBI Taxonomy" id="68270"/>
    <lineage>
        <taxon>Bacteria</taxon>
        <taxon>Bacillati</taxon>
        <taxon>Actinomycetota</taxon>
        <taxon>Actinomycetes</taxon>
        <taxon>Kitasatosporales</taxon>
        <taxon>Streptomycetaceae</taxon>
        <taxon>Streptomyces</taxon>
    </lineage>
</organism>
<dbReference type="SUPFAM" id="SSF101874">
    <property type="entry name" value="YceI-like"/>
    <property type="match status" value="1"/>
</dbReference>
<evidence type="ECO:0000259" key="2">
    <source>
        <dbReference type="SMART" id="SM00867"/>
    </source>
</evidence>
<dbReference type="Proteomes" id="UP000316806">
    <property type="component" value="Chromosome"/>
</dbReference>
<dbReference type="InterPro" id="IPR007372">
    <property type="entry name" value="Lipid/polyisoprenoid-bd_YceI"/>
</dbReference>
<dbReference type="InterPro" id="IPR008969">
    <property type="entry name" value="CarboxyPept-like_regulatory"/>
</dbReference>
<dbReference type="PANTHER" id="PTHR34406:SF1">
    <property type="entry name" value="PROTEIN YCEI"/>
    <property type="match status" value="1"/>
</dbReference>
<proteinExistence type="inferred from homology"/>
<dbReference type="Pfam" id="PF04264">
    <property type="entry name" value="YceI"/>
    <property type="match status" value="1"/>
</dbReference>
<dbReference type="EMBL" id="CP040916">
    <property type="protein sequence ID" value="QDQ11512.1"/>
    <property type="molecule type" value="Genomic_DNA"/>
</dbReference>
<dbReference type="Gene3D" id="2.60.40.1120">
    <property type="entry name" value="Carboxypeptidase-like, regulatory domain"/>
    <property type="match status" value="1"/>
</dbReference>
<accession>A0A516R776</accession>
<feature type="domain" description="Lipid/polyisoprenoid-binding YceI-like" evidence="2">
    <location>
        <begin position="122"/>
        <end position="290"/>
    </location>
</feature>
<comment type="similarity">
    <text evidence="1">Belongs to the UPF0312 family.</text>
</comment>
<dbReference type="PROSITE" id="PS51257">
    <property type="entry name" value="PROKAR_LIPOPROTEIN"/>
    <property type="match status" value="1"/>
</dbReference>
<dbReference type="AlphaFoldDB" id="A0A516R776"/>
<sequence>MFVRWLGNRSSRGGRSGPLSAVAVPPGAGVLSCRVLDPVNEPVRHAELSVTDTMGRKVVCGGTDPFGSFVTTVPAGEYRLAVSAEGFTPYRANVTIGEGAHASMGDVTLQVAQLPTLPESGDWDIDPMHSTIGFTARHIGLARIHGRFNTFAGAIRLAERMEDSAMHVVIDAASIDTAVKMRDDHLRSGDFLDVERFPTMEFYGDRFVHKGGNRWAITGALSLHGVTRTVTLDTEYLGVGQGIQGETRAACRATTELHRDDFTITWQTMLARGIAAVGASITIELDIQIVPKSVAEAAAA</sequence>
<dbReference type="InterPro" id="IPR036761">
    <property type="entry name" value="TTHA0802/YceI-like_sf"/>
</dbReference>
<evidence type="ECO:0000313" key="4">
    <source>
        <dbReference type="Proteomes" id="UP000316806"/>
    </source>
</evidence>
<reference evidence="3 4" key="1">
    <citation type="journal article" date="2019" name="J. Ind. Microbiol. Biotechnol.">
        <title>The complete genomic sequence of Streptomyces spectabilis NRRL-2792 and identification of secondary metabolite biosynthetic gene clusters.</title>
        <authorList>
            <person name="Sinha A."/>
            <person name="Phillips-Salemka S."/>
            <person name="Niraula T.A."/>
            <person name="Short K.A."/>
            <person name="Niraula N.P."/>
        </authorList>
    </citation>
    <scope>NUCLEOTIDE SEQUENCE [LARGE SCALE GENOMIC DNA]</scope>
    <source>
        <strain evidence="3 4">NRRL 2792</strain>
    </source>
</reference>
<dbReference type="Gene3D" id="2.40.128.110">
    <property type="entry name" value="Lipid/polyisoprenoid-binding, YceI-like"/>
    <property type="match status" value="1"/>
</dbReference>
<evidence type="ECO:0000313" key="3">
    <source>
        <dbReference type="EMBL" id="QDQ11512.1"/>
    </source>
</evidence>
<dbReference type="Pfam" id="PF13620">
    <property type="entry name" value="CarboxypepD_reg"/>
    <property type="match status" value="1"/>
</dbReference>
<evidence type="ECO:0000256" key="1">
    <source>
        <dbReference type="ARBA" id="ARBA00008812"/>
    </source>
</evidence>
<dbReference type="RefSeq" id="WP_144003407.1">
    <property type="nucleotide sequence ID" value="NZ_CP040916.1"/>
</dbReference>
<gene>
    <name evidence="3" type="ORF">FH965_13780</name>
</gene>
<name>A0A516R776_STRST</name>